<feature type="transmembrane region" description="Helical" evidence="3">
    <location>
        <begin position="151"/>
        <end position="173"/>
    </location>
</feature>
<dbReference type="OrthoDB" id="9813903at2"/>
<dbReference type="InterPro" id="IPR000160">
    <property type="entry name" value="GGDEF_dom"/>
</dbReference>
<gene>
    <name evidence="5" type="ordered locus">Mmol_0022</name>
</gene>
<keyword evidence="3" id="KW-1133">Transmembrane helix</keyword>
<dbReference type="PANTHER" id="PTHR45138">
    <property type="entry name" value="REGULATORY COMPONENTS OF SENSORY TRANSDUCTION SYSTEM"/>
    <property type="match status" value="1"/>
</dbReference>
<dbReference type="GO" id="GO:0052621">
    <property type="term" value="F:diguanylate cyclase activity"/>
    <property type="evidence" value="ECO:0007669"/>
    <property type="project" value="UniProtKB-EC"/>
</dbReference>
<feature type="domain" description="GGDEF" evidence="4">
    <location>
        <begin position="255"/>
        <end position="388"/>
    </location>
</feature>
<feature type="transmembrane region" description="Helical" evidence="3">
    <location>
        <begin position="39"/>
        <end position="57"/>
    </location>
</feature>
<dbReference type="KEGG" id="mmb:Mmol_0022"/>
<dbReference type="GO" id="GO:0043709">
    <property type="term" value="P:cell adhesion involved in single-species biofilm formation"/>
    <property type="evidence" value="ECO:0007669"/>
    <property type="project" value="TreeGrafter"/>
</dbReference>
<evidence type="ECO:0000256" key="2">
    <source>
        <dbReference type="ARBA" id="ARBA00034247"/>
    </source>
</evidence>
<reference evidence="5 6" key="2">
    <citation type="journal article" date="2011" name="J. Bacteriol.">
        <title>Genomes of three methylotrophs from a single niche uncover genetic and metabolic divergence of Methylophilaceae.</title>
        <authorList>
            <person name="Lapidus A."/>
            <person name="Clum A."/>
            <person name="Labutti K."/>
            <person name="Kaluzhnaya M.G."/>
            <person name="Lim S."/>
            <person name="Beck D.A."/>
            <person name="Glavina Del Rio T."/>
            <person name="Nolan M."/>
            <person name="Mavromatis K."/>
            <person name="Huntemann M."/>
            <person name="Lucas S."/>
            <person name="Lidstrom M.E."/>
            <person name="Ivanova N."/>
            <person name="Chistoserdova L."/>
        </authorList>
    </citation>
    <scope>NUCLEOTIDE SEQUENCE [LARGE SCALE GENOMIC DNA]</scope>
    <source>
        <strain evidence="6">JLW8 / ATCC BAA-1282 / DSM 17540</strain>
    </source>
</reference>
<dbReference type="AlphaFoldDB" id="C6WY37"/>
<dbReference type="InterPro" id="IPR043128">
    <property type="entry name" value="Rev_trsase/Diguanyl_cyclase"/>
</dbReference>
<sequence>MGLDVRTVMVMFSMLAFMFFCLFELASLRVGSIRGVRQWAIANLCMSLGFSLAYFYGQTTPGHQWAAVVGLTLFAVGTCLQLTGILAFKKQTIPWGILILFVAMTICQGIWFSVINPDTRMRAIVNSLLFFSIYTVCARALLVKIEASQKLAYWFTGASFAALALLMLTRAVLMLLSPDAEVGLHVNTSINTLPFVVASLLEFSVAFGLLLMLNHRLIADVYQMASRDALTGAMNRRRIEEEAVRLRARCIRTGEPLAIMMIDIDFFKSINDRYGHPAGDKVLRAIADIAQKSIRAEDYFARYGGEEFCMLLTSTTESEALDLAERLRLAFAEFTLTLGKEQLNITVSIGVADSSMVGLEFADMVTAADKALYCAKENGRNRVITYSSMGAGTTF</sequence>
<feature type="transmembrane region" description="Helical" evidence="3">
    <location>
        <begin position="6"/>
        <end position="27"/>
    </location>
</feature>
<dbReference type="eggNOG" id="COG3706">
    <property type="taxonomic scope" value="Bacteria"/>
</dbReference>
<dbReference type="SMART" id="SM00267">
    <property type="entry name" value="GGDEF"/>
    <property type="match status" value="1"/>
</dbReference>
<dbReference type="HOGENOM" id="CLU_000445_11_1_4"/>
<evidence type="ECO:0000313" key="6">
    <source>
        <dbReference type="Proteomes" id="UP000002742"/>
    </source>
</evidence>
<dbReference type="Proteomes" id="UP000002742">
    <property type="component" value="Chromosome"/>
</dbReference>
<dbReference type="Gene3D" id="3.30.70.270">
    <property type="match status" value="1"/>
</dbReference>
<feature type="transmembrane region" description="Helical" evidence="3">
    <location>
        <begin position="121"/>
        <end position="142"/>
    </location>
</feature>
<dbReference type="EC" id="2.7.7.65" evidence="1"/>
<dbReference type="InterPro" id="IPR029787">
    <property type="entry name" value="Nucleotide_cyclase"/>
</dbReference>
<dbReference type="CDD" id="cd01949">
    <property type="entry name" value="GGDEF"/>
    <property type="match status" value="1"/>
</dbReference>
<dbReference type="PROSITE" id="PS50887">
    <property type="entry name" value="GGDEF"/>
    <property type="match status" value="1"/>
</dbReference>
<comment type="catalytic activity">
    <reaction evidence="2">
        <text>2 GTP = 3',3'-c-di-GMP + 2 diphosphate</text>
        <dbReference type="Rhea" id="RHEA:24898"/>
        <dbReference type="ChEBI" id="CHEBI:33019"/>
        <dbReference type="ChEBI" id="CHEBI:37565"/>
        <dbReference type="ChEBI" id="CHEBI:58805"/>
        <dbReference type="EC" id="2.7.7.65"/>
    </reaction>
</comment>
<dbReference type="STRING" id="583345.Mmol_0022"/>
<feature type="transmembrane region" description="Helical" evidence="3">
    <location>
        <begin position="95"/>
        <end position="115"/>
    </location>
</feature>
<dbReference type="RefSeq" id="WP_012777390.1">
    <property type="nucleotide sequence ID" value="NC_012968.1"/>
</dbReference>
<reference evidence="6" key="1">
    <citation type="submission" date="2009-07" db="EMBL/GenBank/DDBJ databases">
        <title>Complete sequence of Methylotenera mobilis JLW8.</title>
        <authorList>
            <consortium name="US DOE Joint Genome Institute"/>
            <person name="Lucas S."/>
            <person name="Copeland A."/>
            <person name="Lapidus A."/>
            <person name="Glavina del Rio T."/>
            <person name="Tice H."/>
            <person name="Bruce D."/>
            <person name="Goodwin L."/>
            <person name="Pitluck S."/>
            <person name="LaButti K.M."/>
            <person name="Clum A."/>
            <person name="Larimer F."/>
            <person name="Land M."/>
            <person name="Hauser L."/>
            <person name="Kyrpides N."/>
            <person name="Mikhailova N."/>
            <person name="Kayluzhnaya M."/>
            <person name="Chistoserdova L."/>
        </authorList>
    </citation>
    <scope>NUCLEOTIDE SEQUENCE [LARGE SCALE GENOMIC DNA]</scope>
    <source>
        <strain evidence="6">JLW8 / ATCC BAA-1282 / DSM 17540</strain>
    </source>
</reference>
<evidence type="ECO:0000259" key="4">
    <source>
        <dbReference type="PROSITE" id="PS50887"/>
    </source>
</evidence>
<accession>C6WY37</accession>
<evidence type="ECO:0000313" key="5">
    <source>
        <dbReference type="EMBL" id="ACT46933.1"/>
    </source>
</evidence>
<dbReference type="PANTHER" id="PTHR45138:SF9">
    <property type="entry name" value="DIGUANYLATE CYCLASE DGCM-RELATED"/>
    <property type="match status" value="1"/>
</dbReference>
<name>C6WY37_METML</name>
<evidence type="ECO:0000256" key="1">
    <source>
        <dbReference type="ARBA" id="ARBA00012528"/>
    </source>
</evidence>
<dbReference type="SUPFAM" id="SSF55073">
    <property type="entry name" value="Nucleotide cyclase"/>
    <property type="match status" value="1"/>
</dbReference>
<feature type="transmembrane region" description="Helical" evidence="3">
    <location>
        <begin position="193"/>
        <end position="213"/>
    </location>
</feature>
<dbReference type="InterPro" id="IPR050469">
    <property type="entry name" value="Diguanylate_Cyclase"/>
</dbReference>
<dbReference type="GO" id="GO:0005886">
    <property type="term" value="C:plasma membrane"/>
    <property type="evidence" value="ECO:0007669"/>
    <property type="project" value="TreeGrafter"/>
</dbReference>
<keyword evidence="6" id="KW-1185">Reference proteome</keyword>
<protein>
    <recommendedName>
        <fullName evidence="1">diguanylate cyclase</fullName>
        <ecNumber evidence="1">2.7.7.65</ecNumber>
    </recommendedName>
</protein>
<keyword evidence="3" id="KW-0812">Transmembrane</keyword>
<organism evidence="5 6">
    <name type="scientific">Methylotenera mobilis (strain JLW8 / ATCC BAA-1282 / DSM 17540)</name>
    <dbReference type="NCBI Taxonomy" id="583345"/>
    <lineage>
        <taxon>Bacteria</taxon>
        <taxon>Pseudomonadati</taxon>
        <taxon>Pseudomonadota</taxon>
        <taxon>Betaproteobacteria</taxon>
        <taxon>Nitrosomonadales</taxon>
        <taxon>Methylophilaceae</taxon>
        <taxon>Methylotenera</taxon>
    </lineage>
</organism>
<feature type="transmembrane region" description="Helical" evidence="3">
    <location>
        <begin position="63"/>
        <end position="88"/>
    </location>
</feature>
<proteinExistence type="predicted"/>
<dbReference type="NCBIfam" id="TIGR00254">
    <property type="entry name" value="GGDEF"/>
    <property type="match status" value="1"/>
</dbReference>
<dbReference type="Pfam" id="PF00990">
    <property type="entry name" value="GGDEF"/>
    <property type="match status" value="1"/>
</dbReference>
<dbReference type="EMBL" id="CP001672">
    <property type="protein sequence ID" value="ACT46933.1"/>
    <property type="molecule type" value="Genomic_DNA"/>
</dbReference>
<keyword evidence="3" id="KW-0472">Membrane</keyword>
<dbReference type="FunFam" id="3.30.70.270:FF:000001">
    <property type="entry name" value="Diguanylate cyclase domain protein"/>
    <property type="match status" value="1"/>
</dbReference>
<dbReference type="GO" id="GO:1902201">
    <property type="term" value="P:negative regulation of bacterial-type flagellum-dependent cell motility"/>
    <property type="evidence" value="ECO:0007669"/>
    <property type="project" value="TreeGrafter"/>
</dbReference>
<evidence type="ECO:0000256" key="3">
    <source>
        <dbReference type="SAM" id="Phobius"/>
    </source>
</evidence>